<dbReference type="SUPFAM" id="SSF53098">
    <property type="entry name" value="Ribonuclease H-like"/>
    <property type="match status" value="1"/>
</dbReference>
<dbReference type="PANTHER" id="PTHR33033">
    <property type="entry name" value="POLYNUCLEOTIDYL TRANSFERASE, RIBONUCLEASE H-LIKE SUPERFAMILY PROTEIN-RELATED"/>
    <property type="match status" value="1"/>
</dbReference>
<evidence type="ECO:0000313" key="4">
    <source>
        <dbReference type="Proteomes" id="UP000026915"/>
    </source>
</evidence>
<evidence type="ECO:0000313" key="3">
    <source>
        <dbReference type="EMBL" id="EOY25648.1"/>
    </source>
</evidence>
<dbReference type="CDD" id="cd06222">
    <property type="entry name" value="RNase_H_like"/>
    <property type="match status" value="1"/>
</dbReference>
<dbReference type="InterPro" id="IPR002156">
    <property type="entry name" value="RNaseH_domain"/>
</dbReference>
<dbReference type="InterPro" id="IPR036397">
    <property type="entry name" value="RNaseH_sf"/>
</dbReference>
<keyword evidence="4" id="KW-1185">Reference proteome</keyword>
<proteinExistence type="predicted"/>
<dbReference type="InterPro" id="IPR012337">
    <property type="entry name" value="RNaseH-like_sf"/>
</dbReference>
<dbReference type="GO" id="GO:0003676">
    <property type="term" value="F:nucleic acid binding"/>
    <property type="evidence" value="ECO:0007669"/>
    <property type="project" value="InterPro"/>
</dbReference>
<dbReference type="HOGENOM" id="CLU_427896_0_0_1"/>
<dbReference type="Gene3D" id="3.30.420.10">
    <property type="entry name" value="Ribonuclease H-like superfamily/Ribonuclease H"/>
    <property type="match status" value="1"/>
</dbReference>
<evidence type="ECO:0000259" key="2">
    <source>
        <dbReference type="Pfam" id="PF13456"/>
    </source>
</evidence>
<dbReference type="EMBL" id="CM001884">
    <property type="protein sequence ID" value="EOY25648.1"/>
    <property type="molecule type" value="Genomic_DNA"/>
</dbReference>
<accession>A0A061G8D3</accession>
<dbReference type="InterPro" id="IPR044730">
    <property type="entry name" value="RNase_H-like_dom_plant"/>
</dbReference>
<feature type="compositionally biased region" description="Polar residues" evidence="1">
    <location>
        <begin position="1"/>
        <end position="19"/>
    </location>
</feature>
<dbReference type="AlphaFoldDB" id="A0A061G8D3"/>
<sequence>MRLSLASNNSGVKSQNNEKTFPFREPPPRVYHQHSRNFRRKLSLVNRHFQQPRPHNTLTDFTVLGFQDPTDIANDIQKSGKSGFSVKRISGRNFLVSVPDRKFYEESKGNSWCWLTRWFDHIQEWFLNADQDDIIVNANAISMPFQEALPPVKLDHEHFQPQKSSKRCSKGVSSTSHDNQLPAQLDLLCIQPSTNNQICISQVNNPIPHPSSSKTDAVCVLESLNKNVESSTLNGPSKALDLPIPLSVHGPIELVRTMPSDVQGINIAVDLDDGPCPLAHSNIFMPAVNTPVELQLISQGLNCRASSWVQVSLEKSVSSSNEDTSLDFSNDFSSDRSLSLAKVFLVSSKGGKNGSKSFNKLRKKGIKNLYRKSKADFITLSQDMSDNSNHSDHYIEAEDTWNLSKKLVGITLVNCTKSVGTQLASLRFLEGWFGGVSPIFHPMIRFPRHISIVVDKESRAVDLWNNGAWTPLHHRISFTWPPPIDGEFKFDVDGSARGKPGPAGCGAILRNSAGFVVGIFFGPLGSHDFNFAEWYAILQAMRVFAASPFKDSRLIIESDSRILLAWLSPSSGVLPRPQLPAYHAKLVNCRPTTPSSGPSSVDLPFLSNRAAPATPCRLHHSHWFECALLCFSNSMAFLSC</sequence>
<feature type="region of interest" description="Disordered" evidence="1">
    <location>
        <begin position="1"/>
        <end position="27"/>
    </location>
</feature>
<dbReference type="Proteomes" id="UP000026915">
    <property type="component" value="Chromosome 6"/>
</dbReference>
<evidence type="ECO:0000256" key="1">
    <source>
        <dbReference type="SAM" id="MobiDB-lite"/>
    </source>
</evidence>
<dbReference type="PANTHER" id="PTHR33033:SF69">
    <property type="entry name" value="POLYNUCLEOTIDYL TRANSFERASE, RIBONUCLEASE H FOLD"/>
    <property type="match status" value="1"/>
</dbReference>
<dbReference type="GO" id="GO:0004523">
    <property type="term" value="F:RNA-DNA hybrid ribonuclease activity"/>
    <property type="evidence" value="ECO:0007669"/>
    <property type="project" value="InterPro"/>
</dbReference>
<name>A0A061G8D3_THECC</name>
<reference evidence="3 4" key="1">
    <citation type="journal article" date="2013" name="Genome Biol.">
        <title>The genome sequence of the most widely cultivated cacao type and its use to identify candidate genes regulating pod color.</title>
        <authorList>
            <person name="Motamayor J.C."/>
            <person name="Mockaitis K."/>
            <person name="Schmutz J."/>
            <person name="Haiminen N."/>
            <person name="Iii D.L."/>
            <person name="Cornejo O."/>
            <person name="Findley S.D."/>
            <person name="Zheng P."/>
            <person name="Utro F."/>
            <person name="Royaert S."/>
            <person name="Saski C."/>
            <person name="Jenkins J."/>
            <person name="Podicheti R."/>
            <person name="Zhao M."/>
            <person name="Scheffler B.E."/>
            <person name="Stack J.C."/>
            <person name="Feltus F.A."/>
            <person name="Mustiga G.M."/>
            <person name="Amores F."/>
            <person name="Phillips W."/>
            <person name="Marelli J.P."/>
            <person name="May G.D."/>
            <person name="Shapiro H."/>
            <person name="Ma J."/>
            <person name="Bustamante C.D."/>
            <person name="Schnell R.J."/>
            <person name="Main D."/>
            <person name="Gilbert D."/>
            <person name="Parida L."/>
            <person name="Kuhn D.N."/>
        </authorList>
    </citation>
    <scope>NUCLEOTIDE SEQUENCE [LARGE SCALE GENOMIC DNA]</scope>
    <source>
        <strain evidence="4">cv. Matina 1-6</strain>
    </source>
</reference>
<dbReference type="Gramene" id="EOY25648">
    <property type="protein sequence ID" value="EOY25648"/>
    <property type="gene ID" value="TCM_027030"/>
</dbReference>
<feature type="region of interest" description="Disordered" evidence="1">
    <location>
        <begin position="156"/>
        <end position="177"/>
    </location>
</feature>
<dbReference type="InParanoid" id="A0A061G8D3"/>
<organism evidence="3 4">
    <name type="scientific">Theobroma cacao</name>
    <name type="common">Cacao</name>
    <name type="synonym">Cocoa</name>
    <dbReference type="NCBI Taxonomy" id="3641"/>
    <lineage>
        <taxon>Eukaryota</taxon>
        <taxon>Viridiplantae</taxon>
        <taxon>Streptophyta</taxon>
        <taxon>Embryophyta</taxon>
        <taxon>Tracheophyta</taxon>
        <taxon>Spermatophyta</taxon>
        <taxon>Magnoliopsida</taxon>
        <taxon>eudicotyledons</taxon>
        <taxon>Gunneridae</taxon>
        <taxon>Pentapetalae</taxon>
        <taxon>rosids</taxon>
        <taxon>malvids</taxon>
        <taxon>Malvales</taxon>
        <taxon>Malvaceae</taxon>
        <taxon>Byttnerioideae</taxon>
        <taxon>Theobroma</taxon>
    </lineage>
</organism>
<gene>
    <name evidence="3" type="ORF">TCM_027030</name>
</gene>
<feature type="domain" description="RNase H type-1" evidence="2">
    <location>
        <begin position="492"/>
        <end position="568"/>
    </location>
</feature>
<protein>
    <recommendedName>
        <fullName evidence="2">RNase H type-1 domain-containing protein</fullName>
    </recommendedName>
</protein>
<dbReference type="eggNOG" id="KOG1075">
    <property type="taxonomic scope" value="Eukaryota"/>
</dbReference>
<dbReference type="Pfam" id="PF13456">
    <property type="entry name" value="RVT_3"/>
    <property type="match status" value="1"/>
</dbReference>